<dbReference type="Pfam" id="PF07963">
    <property type="entry name" value="N_methyl"/>
    <property type="match status" value="1"/>
</dbReference>
<keyword evidence="1" id="KW-1133">Transmembrane helix</keyword>
<organism evidence="2">
    <name type="scientific">Aliivibrio fischeri</name>
    <name type="common">Vibrio fischeri</name>
    <dbReference type="NCBI Taxonomy" id="668"/>
    <lineage>
        <taxon>Bacteria</taxon>
        <taxon>Pseudomonadati</taxon>
        <taxon>Pseudomonadota</taxon>
        <taxon>Gammaproteobacteria</taxon>
        <taxon>Vibrionales</taxon>
        <taxon>Vibrionaceae</taxon>
        <taxon>Aliivibrio</taxon>
    </lineage>
</organism>
<dbReference type="InterPro" id="IPR012902">
    <property type="entry name" value="N_methyl_site"/>
</dbReference>
<reference evidence="2" key="1">
    <citation type="submission" date="2011-11" db="EMBL/GenBank/DDBJ databases">
        <authorList>
            <person name="Summers A.O."/>
            <person name="Wireman J."/>
            <person name="Williams L.E."/>
        </authorList>
    </citation>
    <scope>NUCLEOTIDE SEQUENCE</scope>
    <source>
        <strain evidence="2">CG103</strain>
        <plasmid evidence="2">pCG103-32</plasmid>
    </source>
</reference>
<dbReference type="EMBL" id="JQ031550">
    <property type="protein sequence ID" value="AEY78080.1"/>
    <property type="molecule type" value="Genomic_DNA"/>
</dbReference>
<dbReference type="SUPFAM" id="SSF54523">
    <property type="entry name" value="Pili subunits"/>
    <property type="match status" value="1"/>
</dbReference>
<dbReference type="Gene3D" id="3.30.700.10">
    <property type="entry name" value="Glycoprotein, Type 4 Pilin"/>
    <property type="match status" value="1"/>
</dbReference>
<evidence type="ECO:0000256" key="1">
    <source>
        <dbReference type="SAM" id="Phobius"/>
    </source>
</evidence>
<evidence type="ECO:0000313" key="2">
    <source>
        <dbReference type="EMBL" id="AEY78080.1"/>
    </source>
</evidence>
<keyword evidence="1" id="KW-0812">Transmembrane</keyword>
<dbReference type="AlphaFoldDB" id="H2ERR3"/>
<name>H2ERR3_ALIFS</name>
<dbReference type="NCBIfam" id="TIGR02532">
    <property type="entry name" value="IV_pilin_GFxxxE"/>
    <property type="match status" value="1"/>
</dbReference>
<protein>
    <submittedName>
        <fullName evidence="2">Type 4 fimbrial biogenesis protein FimT</fullName>
    </submittedName>
</protein>
<keyword evidence="1" id="KW-0472">Membrane</keyword>
<feature type="transmembrane region" description="Helical" evidence="1">
    <location>
        <begin position="35"/>
        <end position="59"/>
    </location>
</feature>
<keyword evidence="2" id="KW-0614">Plasmid</keyword>
<accession>H2ERR3</accession>
<geneLocation type="plasmid" evidence="2">
    <name>pCG103-32</name>
</geneLocation>
<proteinExistence type="predicted"/>
<dbReference type="RefSeq" id="WP_014343577.1">
    <property type="nucleotide sequence ID" value="NC_016850.1"/>
</dbReference>
<sequence length="198" mass="22798">MDIKNNPHCPQILDMDFNHAFQKHPPLSPKLNMGFTLFELIISLTIISILASVSAPSFTDFLNQRKVERFSSEINGLYMVAKSEAVLKNEDVYVHFVNLTASYKRGTDWCLVVTTSSTFTDCTSNTDLLFFIDGRLFKKLHIKRAISYEKIKIDPVRAQPDFKHSEDYVDLISFYIQDENKVMSLRSHFMGRFGINKS</sequence>
<dbReference type="InterPro" id="IPR045584">
    <property type="entry name" value="Pilin-like"/>
</dbReference>